<dbReference type="Proteomes" id="UP000661025">
    <property type="component" value="Unassembled WGS sequence"/>
</dbReference>
<comment type="caution">
    <text evidence="1">The sequence shown here is derived from an EMBL/GenBank/DDBJ whole genome shotgun (WGS) entry which is preliminary data.</text>
</comment>
<accession>A0A927L1G9</accession>
<organism evidence="1 2">
    <name type="scientific">Streptomyces caniscabiei</name>
    <dbReference type="NCBI Taxonomy" id="2746961"/>
    <lineage>
        <taxon>Bacteria</taxon>
        <taxon>Bacillati</taxon>
        <taxon>Actinomycetota</taxon>
        <taxon>Actinomycetes</taxon>
        <taxon>Kitasatosporales</taxon>
        <taxon>Streptomycetaceae</taxon>
        <taxon>Streptomyces</taxon>
    </lineage>
</organism>
<dbReference type="GeneID" id="79927961"/>
<dbReference type="AlphaFoldDB" id="A0A927L1G9"/>
<protein>
    <submittedName>
        <fullName evidence="1">Uncharacterized protein</fullName>
    </submittedName>
</protein>
<dbReference type="RefSeq" id="WP_192361121.1">
    <property type="nucleotide sequence ID" value="NZ_CP119182.1"/>
</dbReference>
<sequence>MGDFVVNTSLVGGQSQPCADALNTSGQFTALWADDAAADIKGQRLDFAGTKVGTEFLASVASPPGGNTNRRWPFVDSVGSATFAAWIEQPFNLPPPTPAVVLRRFAGGQPAGPPVQVSTADIDPRFPPTVTRMIDGGCLVTWTGASMEQRVRAQRFTPEGQKAGPEIAVNTTAAFHTDASVTLLSDGDYVLVWTNGQPLGGGGLIYRVFGFDGTPRTGEKHPNIAGFTGRGALTGLDNRRFVAAHIKSTVNSDLGVLQSTVSAAVIDPAAEGVVISASAGSPKHFNRTSPALTALPGGKFVLAWVEKSADTVVTVPTVMAQLCSDTELEIGPKATVSSGTDGNRFHLSAAALFGNGSPDTVFLSWADMAAGGDTTIRGRVLTADPGGVS</sequence>
<evidence type="ECO:0000313" key="1">
    <source>
        <dbReference type="EMBL" id="MBD9724310.1"/>
    </source>
</evidence>
<reference evidence="1" key="1">
    <citation type="submission" date="2020-09" db="EMBL/GenBank/DDBJ databases">
        <title>Streptomyces canutascabiei sp. nov., which causes potato common scab and is distributed across the world.</title>
        <authorList>
            <person name="Nguyen H.P."/>
            <person name="Weisberg A.J."/>
            <person name="Chang J.H."/>
            <person name="Clarke C.R."/>
        </authorList>
    </citation>
    <scope>NUCLEOTIDE SEQUENCE</scope>
    <source>
        <strain evidence="1">ID-01-6.2a</strain>
    </source>
</reference>
<gene>
    <name evidence="1" type="ORF">IHE70_13965</name>
</gene>
<evidence type="ECO:0000313" key="2">
    <source>
        <dbReference type="Proteomes" id="UP000661025"/>
    </source>
</evidence>
<dbReference type="EMBL" id="JACYXT010000004">
    <property type="protein sequence ID" value="MBD9724310.1"/>
    <property type="molecule type" value="Genomic_DNA"/>
</dbReference>
<proteinExistence type="predicted"/>
<name>A0A927L1G9_9ACTN</name>